<feature type="compositionally biased region" description="Polar residues" evidence="1">
    <location>
        <begin position="85"/>
        <end position="96"/>
    </location>
</feature>
<gene>
    <name evidence="3" type="ORF">NDU88_003090</name>
</gene>
<feature type="chain" id="PRO_5043776127" evidence="2">
    <location>
        <begin position="17"/>
        <end position="140"/>
    </location>
</feature>
<sequence length="140" mass="15588">MALIMILAVSAAYCRADWRQYTATAAVYRYAYYDPHKEIRDYTDPHTSPPHQRTRQSAVCPPLQEPQATSQTQDDQGPGVCGSGHTVQGTEAQGNRETGRTAVRQGEDRPREPTLYEALTNILGAYHHSQETMGQILAKL</sequence>
<proteinExistence type="predicted"/>
<feature type="compositionally biased region" description="Polar residues" evidence="1">
    <location>
        <begin position="45"/>
        <end position="57"/>
    </location>
</feature>
<protein>
    <submittedName>
        <fullName evidence="3">Uncharacterized protein</fullName>
    </submittedName>
</protein>
<keyword evidence="4" id="KW-1185">Reference proteome</keyword>
<evidence type="ECO:0000256" key="2">
    <source>
        <dbReference type="SAM" id="SignalP"/>
    </source>
</evidence>
<feature type="compositionally biased region" description="Polar residues" evidence="1">
    <location>
        <begin position="66"/>
        <end position="75"/>
    </location>
</feature>
<dbReference type="EMBL" id="JANPWB010000001">
    <property type="protein sequence ID" value="KAJ1215482.1"/>
    <property type="molecule type" value="Genomic_DNA"/>
</dbReference>
<dbReference type="AlphaFoldDB" id="A0AAV7WN22"/>
<accession>A0AAV7WN22</accession>
<feature type="signal peptide" evidence="2">
    <location>
        <begin position="1"/>
        <end position="16"/>
    </location>
</feature>
<comment type="caution">
    <text evidence="3">The sequence shown here is derived from an EMBL/GenBank/DDBJ whole genome shotgun (WGS) entry which is preliminary data.</text>
</comment>
<evidence type="ECO:0000313" key="4">
    <source>
        <dbReference type="Proteomes" id="UP001066276"/>
    </source>
</evidence>
<dbReference type="Proteomes" id="UP001066276">
    <property type="component" value="Chromosome 1_1"/>
</dbReference>
<feature type="region of interest" description="Disordered" evidence="1">
    <location>
        <begin position="40"/>
        <end position="111"/>
    </location>
</feature>
<reference evidence="3" key="1">
    <citation type="journal article" date="2022" name="bioRxiv">
        <title>Sequencing and chromosome-scale assembly of the giantPleurodeles waltlgenome.</title>
        <authorList>
            <person name="Brown T."/>
            <person name="Elewa A."/>
            <person name="Iarovenko S."/>
            <person name="Subramanian E."/>
            <person name="Araus A.J."/>
            <person name="Petzold A."/>
            <person name="Susuki M."/>
            <person name="Suzuki K.-i.T."/>
            <person name="Hayashi T."/>
            <person name="Toyoda A."/>
            <person name="Oliveira C."/>
            <person name="Osipova E."/>
            <person name="Leigh N.D."/>
            <person name="Simon A."/>
            <person name="Yun M.H."/>
        </authorList>
    </citation>
    <scope>NUCLEOTIDE SEQUENCE</scope>
    <source>
        <strain evidence="3">20211129_DDA</strain>
        <tissue evidence="3">Liver</tissue>
    </source>
</reference>
<organism evidence="3 4">
    <name type="scientific">Pleurodeles waltl</name>
    <name type="common">Iberian ribbed newt</name>
    <dbReference type="NCBI Taxonomy" id="8319"/>
    <lineage>
        <taxon>Eukaryota</taxon>
        <taxon>Metazoa</taxon>
        <taxon>Chordata</taxon>
        <taxon>Craniata</taxon>
        <taxon>Vertebrata</taxon>
        <taxon>Euteleostomi</taxon>
        <taxon>Amphibia</taxon>
        <taxon>Batrachia</taxon>
        <taxon>Caudata</taxon>
        <taxon>Salamandroidea</taxon>
        <taxon>Salamandridae</taxon>
        <taxon>Pleurodelinae</taxon>
        <taxon>Pleurodeles</taxon>
    </lineage>
</organism>
<name>A0AAV7WN22_PLEWA</name>
<evidence type="ECO:0000256" key="1">
    <source>
        <dbReference type="SAM" id="MobiDB-lite"/>
    </source>
</evidence>
<keyword evidence="2" id="KW-0732">Signal</keyword>
<evidence type="ECO:0000313" key="3">
    <source>
        <dbReference type="EMBL" id="KAJ1215482.1"/>
    </source>
</evidence>